<sequence length="292" mass="30425">MNVLAIDIGGTKVALGLLQAGVLTERKQIPTPVVTAADAFADEILQACRPWLAQADCIGVSTTGVVTEAGITAINPVTLAFPAPFPLQTALQSQTQLPVRMLNDAQAAAWYEYQRLDGKYRNMAYLTVSTGIGGGLVIDGNLHTGAQNFAGHIGHTVIDRFGPPCGCGQTGCVEATASGTAIQTLARKLISPSVSNPELFDMAPEHTQAEAIIQNSARAVATLCANLKATLDLEVIVLGGGIGLAAGYLERVKQHLTTKPPFFQVELVAAQGDHDACLLGAAYLHTQLASGA</sequence>
<dbReference type="PANTHER" id="PTHR18964">
    <property type="entry name" value="ROK (REPRESSOR, ORF, KINASE) FAMILY"/>
    <property type="match status" value="1"/>
</dbReference>
<dbReference type="InterPro" id="IPR000600">
    <property type="entry name" value="ROK"/>
</dbReference>
<dbReference type="EC" id="2.7.1.60" evidence="2"/>
<keyword evidence="3" id="KW-1185">Reference proteome</keyword>
<dbReference type="NCBIfam" id="NF003461">
    <property type="entry name" value="PRK05082.1"/>
    <property type="match status" value="1"/>
</dbReference>
<protein>
    <submittedName>
        <fullName evidence="2">N-acetylmannosamine kinase</fullName>
        <ecNumber evidence="2">2.7.1.60</ecNumber>
    </submittedName>
</protein>
<dbReference type="InterPro" id="IPR049874">
    <property type="entry name" value="ROK_cs"/>
</dbReference>
<gene>
    <name evidence="2" type="ORF">NNL38_18600</name>
</gene>
<organism evidence="2 3">
    <name type="scientific">Photobacterium atrarenae</name>
    <dbReference type="NCBI Taxonomy" id="865757"/>
    <lineage>
        <taxon>Bacteria</taxon>
        <taxon>Pseudomonadati</taxon>
        <taxon>Pseudomonadota</taxon>
        <taxon>Gammaproteobacteria</taxon>
        <taxon>Vibrionales</taxon>
        <taxon>Vibrionaceae</taxon>
        <taxon>Photobacterium</taxon>
    </lineage>
</organism>
<keyword evidence="1" id="KW-0119">Carbohydrate metabolism</keyword>
<dbReference type="Gene3D" id="3.30.420.40">
    <property type="match status" value="2"/>
</dbReference>
<dbReference type="Proteomes" id="UP001057998">
    <property type="component" value="Chromosome 2"/>
</dbReference>
<dbReference type="EMBL" id="CP101509">
    <property type="protein sequence ID" value="UTV30575.1"/>
    <property type="molecule type" value="Genomic_DNA"/>
</dbReference>
<proteinExistence type="predicted"/>
<dbReference type="SUPFAM" id="SSF53067">
    <property type="entry name" value="Actin-like ATPase domain"/>
    <property type="match status" value="1"/>
</dbReference>
<evidence type="ECO:0000313" key="2">
    <source>
        <dbReference type="EMBL" id="UTV30575.1"/>
    </source>
</evidence>
<evidence type="ECO:0000256" key="1">
    <source>
        <dbReference type="ARBA" id="ARBA00023277"/>
    </source>
</evidence>
<dbReference type="RefSeq" id="WP_255391936.1">
    <property type="nucleotide sequence ID" value="NZ_CP101509.1"/>
</dbReference>
<keyword evidence="2" id="KW-0808">Transferase</keyword>
<dbReference type="GO" id="GO:0009384">
    <property type="term" value="F:N-acylmannosamine kinase activity"/>
    <property type="evidence" value="ECO:0007669"/>
    <property type="project" value="UniProtKB-EC"/>
</dbReference>
<reference evidence="2" key="1">
    <citation type="submission" date="2022-07" db="EMBL/GenBank/DDBJ databases">
        <title>Genome sequencing of Photobacterium atrarenae GJH2-4.</title>
        <authorList>
            <person name="Park S.-J."/>
        </authorList>
    </citation>
    <scope>NUCLEOTIDE SEQUENCE</scope>
    <source>
        <strain evidence="2">GJH2-4</strain>
    </source>
</reference>
<name>A0ABY5GMR9_9GAMM</name>
<dbReference type="PANTHER" id="PTHR18964:SF169">
    <property type="entry name" value="N-ACETYLMANNOSAMINE KINASE"/>
    <property type="match status" value="1"/>
</dbReference>
<keyword evidence="2" id="KW-0418">Kinase</keyword>
<dbReference type="Pfam" id="PF00480">
    <property type="entry name" value="ROK"/>
    <property type="match status" value="1"/>
</dbReference>
<dbReference type="PROSITE" id="PS01125">
    <property type="entry name" value="ROK"/>
    <property type="match status" value="1"/>
</dbReference>
<accession>A0ABY5GMR9</accession>
<dbReference type="InterPro" id="IPR043129">
    <property type="entry name" value="ATPase_NBD"/>
</dbReference>
<evidence type="ECO:0000313" key="3">
    <source>
        <dbReference type="Proteomes" id="UP001057998"/>
    </source>
</evidence>